<protein>
    <submittedName>
        <fullName evidence="1">Uncharacterized protein</fullName>
    </submittedName>
</protein>
<sequence length="115" mass="13143">MFYLCSRISSSKFQNGCRLKHPVPILVLHGSSMLQSSDHDNIKNGITTIADYRSCKVELTNSSSELHRIKRTPSLSREILSLREVTLFVWVLPLVILDLFKFNHENLRSTVMVAI</sequence>
<reference evidence="1" key="1">
    <citation type="submission" date="2023-07" db="EMBL/GenBank/DDBJ databases">
        <title>draft genome sequence of fig (Ficus carica).</title>
        <authorList>
            <person name="Takahashi T."/>
            <person name="Nishimura K."/>
        </authorList>
    </citation>
    <scope>NUCLEOTIDE SEQUENCE</scope>
</reference>
<proteinExistence type="predicted"/>
<dbReference type="EMBL" id="BTGU01000103">
    <property type="protein sequence ID" value="GMN60888.1"/>
    <property type="molecule type" value="Genomic_DNA"/>
</dbReference>
<evidence type="ECO:0000313" key="2">
    <source>
        <dbReference type="Proteomes" id="UP001187192"/>
    </source>
</evidence>
<evidence type="ECO:0000313" key="1">
    <source>
        <dbReference type="EMBL" id="GMN60888.1"/>
    </source>
</evidence>
<gene>
    <name evidence="1" type="ORF">TIFTF001_029975</name>
</gene>
<name>A0AA88IYX1_FICCA</name>
<organism evidence="1 2">
    <name type="scientific">Ficus carica</name>
    <name type="common">Common fig</name>
    <dbReference type="NCBI Taxonomy" id="3494"/>
    <lineage>
        <taxon>Eukaryota</taxon>
        <taxon>Viridiplantae</taxon>
        <taxon>Streptophyta</taxon>
        <taxon>Embryophyta</taxon>
        <taxon>Tracheophyta</taxon>
        <taxon>Spermatophyta</taxon>
        <taxon>Magnoliopsida</taxon>
        <taxon>eudicotyledons</taxon>
        <taxon>Gunneridae</taxon>
        <taxon>Pentapetalae</taxon>
        <taxon>rosids</taxon>
        <taxon>fabids</taxon>
        <taxon>Rosales</taxon>
        <taxon>Moraceae</taxon>
        <taxon>Ficeae</taxon>
        <taxon>Ficus</taxon>
    </lineage>
</organism>
<dbReference type="Proteomes" id="UP001187192">
    <property type="component" value="Unassembled WGS sequence"/>
</dbReference>
<keyword evidence="2" id="KW-1185">Reference proteome</keyword>
<comment type="caution">
    <text evidence="1">The sequence shown here is derived from an EMBL/GenBank/DDBJ whole genome shotgun (WGS) entry which is preliminary data.</text>
</comment>
<dbReference type="AlphaFoldDB" id="A0AA88IYX1"/>
<accession>A0AA88IYX1</accession>